<proteinExistence type="predicted"/>
<dbReference type="EMBL" id="JAABOA010005433">
    <property type="protein sequence ID" value="KAF9577022.1"/>
    <property type="molecule type" value="Genomic_DNA"/>
</dbReference>
<dbReference type="SUPFAM" id="SSF48403">
    <property type="entry name" value="Ankyrin repeat"/>
    <property type="match status" value="1"/>
</dbReference>
<dbReference type="PROSITE" id="PS50297">
    <property type="entry name" value="ANK_REP_REGION"/>
    <property type="match status" value="1"/>
</dbReference>
<name>A0A9P6FKS1_9FUNG</name>
<comment type="caution">
    <text evidence="2">The sequence shown here is derived from an EMBL/GenBank/DDBJ whole genome shotgun (WGS) entry which is preliminary data.</text>
</comment>
<dbReference type="OrthoDB" id="341259at2759"/>
<organism evidence="2 3">
    <name type="scientific">Lunasporangiospora selenospora</name>
    <dbReference type="NCBI Taxonomy" id="979761"/>
    <lineage>
        <taxon>Eukaryota</taxon>
        <taxon>Fungi</taxon>
        <taxon>Fungi incertae sedis</taxon>
        <taxon>Mucoromycota</taxon>
        <taxon>Mortierellomycotina</taxon>
        <taxon>Mortierellomycetes</taxon>
        <taxon>Mortierellales</taxon>
        <taxon>Mortierellaceae</taxon>
        <taxon>Lunasporangiospora</taxon>
    </lineage>
</organism>
<evidence type="ECO:0008006" key="4">
    <source>
        <dbReference type="Google" id="ProtNLM"/>
    </source>
</evidence>
<evidence type="ECO:0000313" key="3">
    <source>
        <dbReference type="Proteomes" id="UP000780801"/>
    </source>
</evidence>
<dbReference type="SMART" id="SM00248">
    <property type="entry name" value="ANK"/>
    <property type="match status" value="2"/>
</dbReference>
<protein>
    <recommendedName>
        <fullName evidence="4">Ankyrin repeat protein</fullName>
    </recommendedName>
</protein>
<accession>A0A9P6FKS1</accession>
<dbReference type="Pfam" id="PF13637">
    <property type="entry name" value="Ank_4"/>
    <property type="match status" value="1"/>
</dbReference>
<dbReference type="InterPro" id="IPR002110">
    <property type="entry name" value="Ankyrin_rpt"/>
</dbReference>
<dbReference type="AlphaFoldDB" id="A0A9P6FKS1"/>
<feature type="non-terminal residue" evidence="2">
    <location>
        <position position="73"/>
    </location>
</feature>
<dbReference type="InterPro" id="IPR036770">
    <property type="entry name" value="Ankyrin_rpt-contain_sf"/>
</dbReference>
<keyword evidence="1" id="KW-0040">ANK repeat</keyword>
<evidence type="ECO:0000256" key="1">
    <source>
        <dbReference type="PROSITE-ProRule" id="PRU00023"/>
    </source>
</evidence>
<dbReference type="Gene3D" id="1.25.40.20">
    <property type="entry name" value="Ankyrin repeat-containing domain"/>
    <property type="match status" value="1"/>
</dbReference>
<feature type="repeat" description="ANK" evidence="1">
    <location>
        <begin position="41"/>
        <end position="73"/>
    </location>
</feature>
<gene>
    <name evidence="2" type="ORF">BGW38_008054</name>
</gene>
<keyword evidence="3" id="KW-1185">Reference proteome</keyword>
<sequence length="73" mass="7975">MTEQKLQRLMAACADGNVELVTRIASKFESKAELCESEPSTGYTALMMAARHGHVEAVDALIRLGHDSVEISR</sequence>
<dbReference type="Proteomes" id="UP000780801">
    <property type="component" value="Unassembled WGS sequence"/>
</dbReference>
<dbReference type="PROSITE" id="PS50088">
    <property type="entry name" value="ANK_REPEAT"/>
    <property type="match status" value="1"/>
</dbReference>
<evidence type="ECO:0000313" key="2">
    <source>
        <dbReference type="EMBL" id="KAF9577022.1"/>
    </source>
</evidence>
<reference evidence="2" key="1">
    <citation type="journal article" date="2020" name="Fungal Divers.">
        <title>Resolving the Mortierellaceae phylogeny through synthesis of multi-gene phylogenetics and phylogenomics.</title>
        <authorList>
            <person name="Vandepol N."/>
            <person name="Liber J."/>
            <person name="Desiro A."/>
            <person name="Na H."/>
            <person name="Kennedy M."/>
            <person name="Barry K."/>
            <person name="Grigoriev I.V."/>
            <person name="Miller A.N."/>
            <person name="O'Donnell K."/>
            <person name="Stajich J.E."/>
            <person name="Bonito G."/>
        </authorList>
    </citation>
    <scope>NUCLEOTIDE SEQUENCE</scope>
    <source>
        <strain evidence="2">KOD1015</strain>
    </source>
</reference>